<protein>
    <submittedName>
        <fullName evidence="2">Teichoic acid transporter</fullName>
    </submittedName>
</protein>
<comment type="caution">
    <text evidence="2">The sequence shown here is derived from an EMBL/GenBank/DDBJ whole genome shotgun (WGS) entry which is preliminary data.</text>
</comment>
<keyword evidence="1" id="KW-0472">Membrane</keyword>
<accession>A0ABT7DIA2</accession>
<name>A0ABT7DIA2_9ACTN</name>
<dbReference type="EMBL" id="JASJEU010000003">
    <property type="protein sequence ID" value="MDJ1649234.1"/>
    <property type="molecule type" value="Genomic_DNA"/>
</dbReference>
<keyword evidence="1" id="KW-1133">Transmembrane helix</keyword>
<keyword evidence="1" id="KW-0812">Transmembrane</keyword>
<dbReference type="Proteomes" id="UP001232750">
    <property type="component" value="Unassembled WGS sequence"/>
</dbReference>
<proteinExistence type="predicted"/>
<evidence type="ECO:0000256" key="1">
    <source>
        <dbReference type="SAM" id="Phobius"/>
    </source>
</evidence>
<gene>
    <name evidence="2" type="ORF">QNJ86_00320</name>
</gene>
<sequence length="259" mass="26948">MFFNARKNAYNAGDGPVRYLDGSSLARPLDAPKPQMMVMIGFIVAAAIIGGIFLFTIIDTVTHSAERTQASIEQNLARPASTESLPNLASLAALDDEGIRGTFAEAGYTVLDLTATEGDDAGVLDVVKLPDDVSELEAAAFYAKGISSLSAADATLLLNGSWRLTKDSDGSSGLRVKYADFSSGSVVGALQAAAAAEGFDLSTAGEPAEDEAGNTYLAGSMDANGTTYNWRISAIALSDVYSVKGLPETAVYVGIRISQ</sequence>
<dbReference type="RefSeq" id="WP_283830565.1">
    <property type="nucleotide sequence ID" value="NZ_JASJEU010000003.1"/>
</dbReference>
<evidence type="ECO:0000313" key="2">
    <source>
        <dbReference type="EMBL" id="MDJ1649234.1"/>
    </source>
</evidence>
<organism evidence="2 3">
    <name type="scientific">Gordonibacter faecis</name>
    <dbReference type="NCBI Taxonomy" id="3047475"/>
    <lineage>
        <taxon>Bacteria</taxon>
        <taxon>Bacillati</taxon>
        <taxon>Actinomycetota</taxon>
        <taxon>Coriobacteriia</taxon>
        <taxon>Eggerthellales</taxon>
        <taxon>Eggerthellaceae</taxon>
        <taxon>Gordonibacter</taxon>
    </lineage>
</organism>
<keyword evidence="3" id="KW-1185">Reference proteome</keyword>
<evidence type="ECO:0000313" key="3">
    <source>
        <dbReference type="Proteomes" id="UP001232750"/>
    </source>
</evidence>
<feature type="transmembrane region" description="Helical" evidence="1">
    <location>
        <begin position="37"/>
        <end position="58"/>
    </location>
</feature>
<reference evidence="2 3" key="1">
    <citation type="submission" date="2023-05" db="EMBL/GenBank/DDBJ databases">
        <title>Gordonibacter KGMB12511T sp. nov., isolated from faeces of healthy Korean.</title>
        <authorList>
            <person name="Kim H.S."/>
            <person name="Kim J.-S."/>
            <person name="Suh M.K."/>
            <person name="Eom M.K."/>
            <person name="Do H.E."/>
            <person name="Lee J.-S."/>
        </authorList>
    </citation>
    <scope>NUCLEOTIDE SEQUENCE [LARGE SCALE GENOMIC DNA]</scope>
    <source>
        <strain evidence="2 3">KGMB12511</strain>
    </source>
</reference>